<dbReference type="PANTHER" id="PTHR24348:SF22">
    <property type="entry name" value="NON-SPECIFIC SERINE_THREONINE PROTEIN KINASE"/>
    <property type="match status" value="1"/>
</dbReference>
<organism evidence="7 8">
    <name type="scientific">Acidianus brierleyi</name>
    <dbReference type="NCBI Taxonomy" id="41673"/>
    <lineage>
        <taxon>Archaea</taxon>
        <taxon>Thermoproteota</taxon>
        <taxon>Thermoprotei</taxon>
        <taxon>Sulfolobales</taxon>
        <taxon>Sulfolobaceae</taxon>
        <taxon>Acidianus</taxon>
    </lineage>
</organism>
<feature type="transmembrane region" description="Helical" evidence="5">
    <location>
        <begin position="30"/>
        <end position="49"/>
    </location>
</feature>
<keyword evidence="5" id="KW-0812">Transmembrane</keyword>
<dbReference type="InterPro" id="IPR000719">
    <property type="entry name" value="Prot_kinase_dom"/>
</dbReference>
<evidence type="ECO:0000256" key="1">
    <source>
        <dbReference type="ARBA" id="ARBA00022679"/>
    </source>
</evidence>
<dbReference type="InterPro" id="IPR011009">
    <property type="entry name" value="Kinase-like_dom_sf"/>
</dbReference>
<dbReference type="PROSITE" id="PS00107">
    <property type="entry name" value="PROTEIN_KINASE_ATP"/>
    <property type="match status" value="1"/>
</dbReference>
<keyword evidence="5" id="KW-1133">Transmembrane helix</keyword>
<name>A0A2U9ID98_9CREN</name>
<evidence type="ECO:0000256" key="3">
    <source>
        <dbReference type="ARBA" id="ARBA00022777"/>
    </source>
</evidence>
<evidence type="ECO:0000256" key="5">
    <source>
        <dbReference type="SAM" id="Phobius"/>
    </source>
</evidence>
<dbReference type="Proteomes" id="UP000248044">
    <property type="component" value="Chromosome"/>
</dbReference>
<dbReference type="PANTHER" id="PTHR24348">
    <property type="entry name" value="SERINE/THREONINE-PROTEIN KINASE UNC-51-RELATED"/>
    <property type="match status" value="1"/>
</dbReference>
<dbReference type="GO" id="GO:0005829">
    <property type="term" value="C:cytosol"/>
    <property type="evidence" value="ECO:0007669"/>
    <property type="project" value="TreeGrafter"/>
</dbReference>
<keyword evidence="5" id="KW-0472">Membrane</keyword>
<dbReference type="GO" id="GO:0034045">
    <property type="term" value="C:phagophore assembly site membrane"/>
    <property type="evidence" value="ECO:0007669"/>
    <property type="project" value="TreeGrafter"/>
</dbReference>
<gene>
    <name evidence="7" type="ORF">DFR85_04530</name>
</gene>
<keyword evidence="1" id="KW-0808">Transferase</keyword>
<evidence type="ECO:0000259" key="6">
    <source>
        <dbReference type="PROSITE" id="PS50011"/>
    </source>
</evidence>
<evidence type="ECO:0000256" key="4">
    <source>
        <dbReference type="ARBA" id="ARBA00022840"/>
    </source>
</evidence>
<dbReference type="Pfam" id="PF13240">
    <property type="entry name" value="Zn_Ribbon_1"/>
    <property type="match status" value="1"/>
</dbReference>
<dbReference type="GeneID" id="36831396"/>
<dbReference type="InterPro" id="IPR008271">
    <property type="entry name" value="Ser/Thr_kinase_AS"/>
</dbReference>
<keyword evidence="8" id="KW-1185">Reference proteome</keyword>
<dbReference type="KEGG" id="abri:DFR85_04530"/>
<dbReference type="InterPro" id="IPR017441">
    <property type="entry name" value="Protein_kinase_ATP_BS"/>
</dbReference>
<dbReference type="OrthoDB" id="44214at2157"/>
<dbReference type="GO" id="GO:0005524">
    <property type="term" value="F:ATP binding"/>
    <property type="evidence" value="ECO:0007669"/>
    <property type="project" value="UniProtKB-KW"/>
</dbReference>
<sequence>MDFNEKFLKLGFLIIFILLLAFLLLPFVKILILLFFVFLIFIFGMARIFPELHGHKKMKYKKHYSSMIKCPYCGTLNQKGAKYCSRCGARLTKPTIDDLINELFSRNINEVMTAINELKQIANTNINDLERYVKKLRKAERKIKNPQVQQTITQILTTIERNEVIKYNKNEKLPIEKQSVIKNHDVMQIPNYEILETIGEGGYAKVYKAKRKKDSLLVAIKVPKVPNKDFVKEIAVWLNLNHPNIVKLLDYDINPRPYIVMELMNGTLHGKTFDKDTATRIILDVLSGLKYAHEKGIIHRDIKPSNILLDTNGRAKISDWGIAKFSDITTSTNVAFTFAYAAPEQLDTHLGSIDEKTDVYQVCEVFYEILTGRPAFQGSITEVDHKKLNMQMTLPSGINPDLKDYDEIFLKCLSPKKENRYSTKELISILSNKQYTRLTTENNAYAFVELAYLNVQLDNYEQALLWVKKINTVYTKDVILSLENKIKYNIGTKEDILKRIELLKNQISSSKNRY</sequence>
<keyword evidence="2" id="KW-0547">Nucleotide-binding</keyword>
<dbReference type="InterPro" id="IPR026870">
    <property type="entry name" value="Zinc_ribbon_dom"/>
</dbReference>
<keyword evidence="4" id="KW-0067">ATP-binding</keyword>
<keyword evidence="3" id="KW-0418">Kinase</keyword>
<dbReference type="PROSITE" id="PS00108">
    <property type="entry name" value="PROTEIN_KINASE_ST"/>
    <property type="match status" value="1"/>
</dbReference>
<dbReference type="SUPFAM" id="SSF56112">
    <property type="entry name" value="Protein kinase-like (PK-like)"/>
    <property type="match status" value="1"/>
</dbReference>
<evidence type="ECO:0000313" key="7">
    <source>
        <dbReference type="EMBL" id="AWR93995.1"/>
    </source>
</evidence>
<dbReference type="GO" id="GO:0042594">
    <property type="term" value="P:response to starvation"/>
    <property type="evidence" value="ECO:0007669"/>
    <property type="project" value="TreeGrafter"/>
</dbReference>
<reference evidence="7 8" key="1">
    <citation type="submission" date="2018-05" db="EMBL/GenBank/DDBJ databases">
        <title>Complete Genome Sequences of Extremely Thermoacidophilic, Metal-Mobilizing Type-Strain Members of the Archaeal Family Sulfolobaceae: Acidianus brierleyi DSM-1651T, Acidianus sulfidivorans DSM-18786T, Metallosphaera hakonensis DSM-7519T, and Metallosphaera prunae DSM-10039T.</title>
        <authorList>
            <person name="Counts J.A."/>
            <person name="Kelly R.M."/>
        </authorList>
    </citation>
    <scope>NUCLEOTIDE SEQUENCE [LARGE SCALE GENOMIC DNA]</scope>
    <source>
        <strain evidence="7 8">DSM 1651</strain>
    </source>
</reference>
<dbReference type="RefSeq" id="WP_110269879.1">
    <property type="nucleotide sequence ID" value="NZ_CP029289.2"/>
</dbReference>
<dbReference type="InterPro" id="IPR045269">
    <property type="entry name" value="Atg1-like"/>
</dbReference>
<dbReference type="GO" id="GO:0004674">
    <property type="term" value="F:protein serine/threonine kinase activity"/>
    <property type="evidence" value="ECO:0007669"/>
    <property type="project" value="InterPro"/>
</dbReference>
<dbReference type="AlphaFoldDB" id="A0A2U9ID98"/>
<proteinExistence type="predicted"/>
<dbReference type="EMBL" id="CP029289">
    <property type="protein sequence ID" value="AWR93995.1"/>
    <property type="molecule type" value="Genomic_DNA"/>
</dbReference>
<dbReference type="Gene3D" id="1.10.510.10">
    <property type="entry name" value="Transferase(Phosphotransferase) domain 1"/>
    <property type="match status" value="1"/>
</dbReference>
<evidence type="ECO:0000313" key="8">
    <source>
        <dbReference type="Proteomes" id="UP000248044"/>
    </source>
</evidence>
<dbReference type="CDD" id="cd14014">
    <property type="entry name" value="STKc_PknB_like"/>
    <property type="match status" value="1"/>
</dbReference>
<dbReference type="PROSITE" id="PS50011">
    <property type="entry name" value="PROTEIN_KINASE_DOM"/>
    <property type="match status" value="1"/>
</dbReference>
<protein>
    <recommendedName>
        <fullName evidence="6">Protein kinase domain-containing protein</fullName>
    </recommendedName>
</protein>
<accession>A0A2U9ID98</accession>
<dbReference type="GO" id="GO:0005776">
    <property type="term" value="C:autophagosome"/>
    <property type="evidence" value="ECO:0007669"/>
    <property type="project" value="TreeGrafter"/>
</dbReference>
<dbReference type="SMART" id="SM00220">
    <property type="entry name" value="S_TKc"/>
    <property type="match status" value="1"/>
</dbReference>
<feature type="domain" description="Protein kinase" evidence="6">
    <location>
        <begin position="192"/>
        <end position="438"/>
    </location>
</feature>
<dbReference type="Pfam" id="PF00069">
    <property type="entry name" value="Pkinase"/>
    <property type="match status" value="1"/>
</dbReference>
<feature type="transmembrane region" description="Helical" evidence="5">
    <location>
        <begin position="7"/>
        <end position="24"/>
    </location>
</feature>
<evidence type="ECO:0000256" key="2">
    <source>
        <dbReference type="ARBA" id="ARBA00022741"/>
    </source>
</evidence>